<dbReference type="Pfam" id="PF08401">
    <property type="entry name" value="ArdcN"/>
    <property type="match status" value="1"/>
</dbReference>
<dbReference type="GO" id="GO:0003697">
    <property type="term" value="F:single-stranded DNA binding"/>
    <property type="evidence" value="ECO:0007669"/>
    <property type="project" value="InterPro"/>
</dbReference>
<protein>
    <recommendedName>
        <fullName evidence="2">N-terminal domain-containing protein</fullName>
    </recommendedName>
</protein>
<reference evidence="3 4" key="1">
    <citation type="submission" date="2015-09" db="EMBL/GenBank/DDBJ databases">
        <authorList>
            <consortium name="Pathogen Informatics"/>
        </authorList>
    </citation>
    <scope>NUCLEOTIDE SEQUENCE [LARGE SCALE GENOMIC DNA]</scope>
    <source>
        <strain evidence="3 4">2789STDY5834962</strain>
    </source>
</reference>
<gene>
    <name evidence="3" type="ORF">ERS852574_00757</name>
</gene>
<evidence type="ECO:0000313" key="3">
    <source>
        <dbReference type="EMBL" id="CUM79613.1"/>
    </source>
</evidence>
<organism evidence="3 4">
    <name type="scientific">Coprococcus comes</name>
    <dbReference type="NCBI Taxonomy" id="410072"/>
    <lineage>
        <taxon>Bacteria</taxon>
        <taxon>Bacillati</taxon>
        <taxon>Bacillota</taxon>
        <taxon>Clostridia</taxon>
        <taxon>Lachnospirales</taxon>
        <taxon>Lachnospiraceae</taxon>
        <taxon>Coprococcus</taxon>
    </lineage>
</organism>
<sequence length="330" mass="37995">MYMDLTDMISGGTEEQQIPEQKLTKEEYAAKKQQEREEVWAEVDSQAQGVFQDGEKLKGFLDFMAECNTQRTPNLLLIYGQHPDFKVVRSYERWREEHRSVKAGEHGITYMISTEYEKDGEMRRGYTIGKGFDISQMSGKPLEERPQRSLTELVGVVLKDQSVRVQIEDNLPDKVQAQYNPRYRTIYIRNGMSEVTTFHALNRELACAALDQHTGTYSRQKVSAQAYCAAYVIAKRYGVDVTGFNLEYIAQRNECGKKDPQELRAFLNDVRQASYSIRNHIERNFGAKEQEYITDEFAIGDPVKIPETKDEKPSEKASGKEKKAKSQPER</sequence>
<feature type="domain" description="N-terminal" evidence="2">
    <location>
        <begin position="37"/>
        <end position="123"/>
    </location>
</feature>
<accession>A0A173RNR2</accession>
<dbReference type="EMBL" id="CYXR01000004">
    <property type="protein sequence ID" value="CUM79613.1"/>
    <property type="molecule type" value="Genomic_DNA"/>
</dbReference>
<dbReference type="AlphaFoldDB" id="A0A173RNR2"/>
<feature type="compositionally biased region" description="Basic and acidic residues" evidence="1">
    <location>
        <begin position="304"/>
        <end position="330"/>
    </location>
</feature>
<name>A0A173RNR2_9FIRM</name>
<evidence type="ECO:0000313" key="4">
    <source>
        <dbReference type="Proteomes" id="UP000095727"/>
    </source>
</evidence>
<feature type="region of interest" description="Disordered" evidence="1">
    <location>
        <begin position="303"/>
        <end position="330"/>
    </location>
</feature>
<evidence type="ECO:0000256" key="1">
    <source>
        <dbReference type="SAM" id="MobiDB-lite"/>
    </source>
</evidence>
<evidence type="ECO:0000259" key="2">
    <source>
        <dbReference type="Pfam" id="PF08401"/>
    </source>
</evidence>
<feature type="region of interest" description="Disordered" evidence="1">
    <location>
        <begin position="1"/>
        <end position="23"/>
    </location>
</feature>
<proteinExistence type="predicted"/>
<dbReference type="InterPro" id="IPR013610">
    <property type="entry name" value="ArdC_N"/>
</dbReference>
<dbReference type="Proteomes" id="UP000095727">
    <property type="component" value="Unassembled WGS sequence"/>
</dbReference>